<dbReference type="KEGG" id="mtua:CSH63_08650"/>
<proteinExistence type="inferred from homology"/>
<dbReference type="GO" id="GO:0004725">
    <property type="term" value="F:protein tyrosine phosphatase activity"/>
    <property type="evidence" value="ECO:0007669"/>
    <property type="project" value="UniProtKB-EC"/>
</dbReference>
<evidence type="ECO:0000313" key="6">
    <source>
        <dbReference type="Proteomes" id="UP000267804"/>
    </source>
</evidence>
<feature type="domain" description="Tyrosine specific protein phosphatases" evidence="3">
    <location>
        <begin position="114"/>
        <end position="159"/>
    </location>
</feature>
<sequence>MTTPPDFATLCNFRDLGGWRTGDGRTVARGRLYRSDSLAKLAGDDLERFTALGVRTVIDLRYPWEIADRGRAPESLGVTWHNLSIEHRPYVQADIDPDVDPWRYLADRYAEVAEDGVAELRRALEVIADGEHPLVFHCASGKDRTGLLAALVLSLLGVDDDQIAADFALTEHATDRLVAEWRERNGGATPGWPAYGRAPAEIIRLVLADLRAAHGSVDGYVTGRLGVDARTVDALRARLLTDDTHMLPTQGTTGSTPTPVTR</sequence>
<organism evidence="5 6">
    <name type="scientific">Micromonospora tulbaghiae</name>
    <dbReference type="NCBI Taxonomy" id="479978"/>
    <lineage>
        <taxon>Bacteria</taxon>
        <taxon>Bacillati</taxon>
        <taxon>Actinomycetota</taxon>
        <taxon>Actinomycetes</taxon>
        <taxon>Micromonosporales</taxon>
        <taxon>Micromonosporaceae</taxon>
        <taxon>Micromonospora</taxon>
    </lineage>
</organism>
<evidence type="ECO:0000259" key="3">
    <source>
        <dbReference type="PROSITE" id="PS50056"/>
    </source>
</evidence>
<evidence type="ECO:0000313" key="5">
    <source>
        <dbReference type="EMBL" id="AYF27496.1"/>
    </source>
</evidence>
<name>A0A386WGD6_9ACTN</name>
<comment type="similarity">
    <text evidence="1">Belongs to the protein-tyrosine phosphatase family.</text>
</comment>
<dbReference type="AlphaFoldDB" id="A0A386WGD6"/>
<dbReference type="PANTHER" id="PTHR31126:SF1">
    <property type="entry name" value="TYROSINE SPECIFIC PROTEIN PHOSPHATASES DOMAIN-CONTAINING PROTEIN"/>
    <property type="match status" value="1"/>
</dbReference>
<accession>A0A386WGD6</accession>
<gene>
    <name evidence="5" type="ORF">CSH63_08650</name>
</gene>
<dbReference type="Pfam" id="PF13350">
    <property type="entry name" value="Y_phosphatase3"/>
    <property type="match status" value="1"/>
</dbReference>
<dbReference type="EMBL" id="CP024087">
    <property type="protein sequence ID" value="AYF27496.1"/>
    <property type="molecule type" value="Genomic_DNA"/>
</dbReference>
<dbReference type="InterPro" id="IPR029021">
    <property type="entry name" value="Prot-tyrosine_phosphatase-like"/>
</dbReference>
<evidence type="ECO:0000259" key="4">
    <source>
        <dbReference type="PROSITE" id="PS50206"/>
    </source>
</evidence>
<dbReference type="InterPro" id="IPR000387">
    <property type="entry name" value="Tyr_Pase_dom"/>
</dbReference>
<dbReference type="EC" id="3.1.3.48" evidence="2"/>
<dbReference type="Gene3D" id="3.90.190.10">
    <property type="entry name" value="Protein tyrosine phosphatase superfamily"/>
    <property type="match status" value="1"/>
</dbReference>
<dbReference type="RefSeq" id="WP_120569801.1">
    <property type="nucleotide sequence ID" value="NZ_CP024087.1"/>
</dbReference>
<dbReference type="SUPFAM" id="SSF52799">
    <property type="entry name" value="(Phosphotyrosine protein) phosphatases II"/>
    <property type="match status" value="1"/>
</dbReference>
<dbReference type="InterPro" id="IPR001763">
    <property type="entry name" value="Rhodanese-like_dom"/>
</dbReference>
<dbReference type="PROSITE" id="PS50206">
    <property type="entry name" value="RHODANESE_3"/>
    <property type="match status" value="1"/>
</dbReference>
<dbReference type="InterPro" id="IPR026893">
    <property type="entry name" value="Tyr/Ser_Pase_IphP-type"/>
</dbReference>
<reference evidence="5 6" key="1">
    <citation type="submission" date="2017-10" db="EMBL/GenBank/DDBJ databases">
        <title>Integration of genomic and chemical information greatly accelerates assignment of the full stereostructure of myelolactone, a potent inhibitor of myeloma from a marine-derived Micromonospora.</title>
        <authorList>
            <person name="Kim M.C."/>
            <person name="Machado H."/>
            <person name="Jensen P.R."/>
            <person name="Fenical W."/>
        </authorList>
    </citation>
    <scope>NUCLEOTIDE SEQUENCE [LARGE SCALE GENOMIC DNA]</scope>
    <source>
        <strain evidence="5 6">CNY-010</strain>
    </source>
</reference>
<protein>
    <recommendedName>
        <fullName evidence="2">protein-tyrosine-phosphatase</fullName>
        <ecNumber evidence="2">3.1.3.48</ecNumber>
    </recommendedName>
</protein>
<feature type="domain" description="Rhodanese" evidence="4">
    <location>
        <begin position="51"/>
        <end position="204"/>
    </location>
</feature>
<dbReference type="PANTHER" id="PTHR31126">
    <property type="entry name" value="TYROSINE-PROTEIN PHOSPHATASE"/>
    <property type="match status" value="1"/>
</dbReference>
<dbReference type="Proteomes" id="UP000267804">
    <property type="component" value="Chromosome"/>
</dbReference>
<dbReference type="PROSITE" id="PS00383">
    <property type="entry name" value="TYR_PHOSPHATASE_1"/>
    <property type="match status" value="1"/>
</dbReference>
<evidence type="ECO:0000256" key="1">
    <source>
        <dbReference type="ARBA" id="ARBA00009580"/>
    </source>
</evidence>
<dbReference type="PROSITE" id="PS50056">
    <property type="entry name" value="TYR_PHOSPHATASE_2"/>
    <property type="match status" value="1"/>
</dbReference>
<evidence type="ECO:0000256" key="2">
    <source>
        <dbReference type="ARBA" id="ARBA00013064"/>
    </source>
</evidence>
<dbReference type="InterPro" id="IPR016130">
    <property type="entry name" value="Tyr_Pase_AS"/>
</dbReference>